<dbReference type="PANTHER" id="PTHR23044">
    <property type="entry name" value="3'-5' EXONUCLEASE ERI1-RELATED"/>
    <property type="match status" value="1"/>
</dbReference>
<dbReference type="InterPro" id="IPR013520">
    <property type="entry name" value="Ribonucl_H"/>
</dbReference>
<evidence type="ECO:0000256" key="4">
    <source>
        <dbReference type="SAM" id="Phobius"/>
    </source>
</evidence>
<dbReference type="InterPro" id="IPR036397">
    <property type="entry name" value="RNaseH_sf"/>
</dbReference>
<keyword evidence="7" id="KW-1185">Reference proteome</keyword>
<dbReference type="InterPro" id="IPR051274">
    <property type="entry name" value="3-5_Exoribonuclease"/>
</dbReference>
<evidence type="ECO:0000256" key="2">
    <source>
        <dbReference type="ARBA" id="ARBA00022801"/>
    </source>
</evidence>
<dbReference type="Gene3D" id="3.30.420.10">
    <property type="entry name" value="Ribonuclease H-like superfamily/Ribonuclease H"/>
    <property type="match status" value="1"/>
</dbReference>
<accession>A0A1M6BD30</accession>
<feature type="domain" description="Exonuclease" evidence="5">
    <location>
        <begin position="24"/>
        <end position="216"/>
    </location>
</feature>
<keyword evidence="4" id="KW-1133">Transmembrane helix</keyword>
<dbReference type="EMBL" id="FQZO01000001">
    <property type="protein sequence ID" value="SHI46642.1"/>
    <property type="molecule type" value="Genomic_DNA"/>
</dbReference>
<dbReference type="SMART" id="SM00479">
    <property type="entry name" value="EXOIII"/>
    <property type="match status" value="1"/>
</dbReference>
<evidence type="ECO:0000313" key="7">
    <source>
        <dbReference type="Proteomes" id="UP000184080"/>
    </source>
</evidence>
<keyword evidence="4" id="KW-0472">Membrane</keyword>
<keyword evidence="1" id="KW-0540">Nuclease</keyword>
<dbReference type="AlphaFoldDB" id="A0A1M6BD30"/>
<dbReference type="GO" id="GO:0003676">
    <property type="term" value="F:nucleic acid binding"/>
    <property type="evidence" value="ECO:0007669"/>
    <property type="project" value="InterPro"/>
</dbReference>
<keyword evidence="2" id="KW-0378">Hydrolase</keyword>
<feature type="transmembrane region" description="Helical" evidence="4">
    <location>
        <begin position="9"/>
        <end position="28"/>
    </location>
</feature>
<evidence type="ECO:0000313" key="6">
    <source>
        <dbReference type="EMBL" id="SHI46642.1"/>
    </source>
</evidence>
<sequence length="321" mass="37749">MVVYFKKIYTYMISDVLGGFLLMGFVILDLEFNNMRGIDEYFPAQRENDTDNLENICENEIIEIGAVKYDVYMKELGDFKCYIKPKIFKTLNPKVQEITGITEDKLVDGIEFTQAMKELKEFCGENNTLCSWAKDDIAELIINSNYHRYKDIDWINKYLDIQEYCTKVLAHKKSLSLKNALEELRIKVEEDKLHDALNDARYTAEVFKRLYNSRVVKNYIVNDVYNMPAVMIRDFKDVVLEDSETEFLCPRCHSKAEKEQPLKLFNWRFLALGLCPKCKCRLLQEVVIKKTLSGQKVYTNNSTIINESDYLNYNYKFKKIV</sequence>
<keyword evidence="4" id="KW-0812">Transmembrane</keyword>
<dbReference type="InterPro" id="IPR047201">
    <property type="entry name" value="ERI-1_3'hExo-like"/>
</dbReference>
<evidence type="ECO:0000256" key="3">
    <source>
        <dbReference type="ARBA" id="ARBA00022839"/>
    </source>
</evidence>
<dbReference type="SUPFAM" id="SSF53098">
    <property type="entry name" value="Ribonuclease H-like"/>
    <property type="match status" value="1"/>
</dbReference>
<organism evidence="6 7">
    <name type="scientific">Clostridium amylolyticum</name>
    <dbReference type="NCBI Taxonomy" id="1121298"/>
    <lineage>
        <taxon>Bacteria</taxon>
        <taxon>Bacillati</taxon>
        <taxon>Bacillota</taxon>
        <taxon>Clostridia</taxon>
        <taxon>Eubacteriales</taxon>
        <taxon>Clostridiaceae</taxon>
        <taxon>Clostridium</taxon>
    </lineage>
</organism>
<protein>
    <submittedName>
        <fullName evidence="6">Exonuclease</fullName>
    </submittedName>
</protein>
<gene>
    <name evidence="6" type="ORF">SAMN05444401_0721</name>
</gene>
<dbReference type="STRING" id="1121298.SAMN05444401_0721"/>
<keyword evidence="3 6" id="KW-0269">Exonuclease</keyword>
<dbReference type="CDD" id="cd06133">
    <property type="entry name" value="ERI-1_3'hExo_like"/>
    <property type="match status" value="1"/>
</dbReference>
<dbReference type="GO" id="GO:0000175">
    <property type="term" value="F:3'-5'-RNA exonuclease activity"/>
    <property type="evidence" value="ECO:0007669"/>
    <property type="project" value="InterPro"/>
</dbReference>
<reference evidence="6 7" key="1">
    <citation type="submission" date="2016-11" db="EMBL/GenBank/DDBJ databases">
        <authorList>
            <person name="Jaros S."/>
            <person name="Januszkiewicz K."/>
            <person name="Wedrychowicz H."/>
        </authorList>
    </citation>
    <scope>NUCLEOTIDE SEQUENCE [LARGE SCALE GENOMIC DNA]</scope>
    <source>
        <strain evidence="6 7">DSM 21864</strain>
    </source>
</reference>
<proteinExistence type="predicted"/>
<evidence type="ECO:0000259" key="5">
    <source>
        <dbReference type="SMART" id="SM00479"/>
    </source>
</evidence>
<dbReference type="PANTHER" id="PTHR23044:SF61">
    <property type="entry name" value="3'-5' EXORIBONUCLEASE 1-RELATED"/>
    <property type="match status" value="1"/>
</dbReference>
<evidence type="ECO:0000256" key="1">
    <source>
        <dbReference type="ARBA" id="ARBA00022722"/>
    </source>
</evidence>
<name>A0A1M6BD30_9CLOT</name>
<dbReference type="Proteomes" id="UP000184080">
    <property type="component" value="Unassembled WGS sequence"/>
</dbReference>
<dbReference type="Pfam" id="PF00929">
    <property type="entry name" value="RNase_T"/>
    <property type="match status" value="1"/>
</dbReference>
<dbReference type="InterPro" id="IPR012337">
    <property type="entry name" value="RNaseH-like_sf"/>
</dbReference>